<reference evidence="4" key="1">
    <citation type="submission" date="2016-10" db="EMBL/GenBank/DDBJ databases">
        <authorList>
            <person name="Varghese N."/>
            <person name="Submissions S."/>
        </authorList>
    </citation>
    <scope>NUCLEOTIDE SEQUENCE [LARGE SCALE GENOMIC DNA]</scope>
    <source>
        <strain evidence="4">CGMCC 1.11022</strain>
    </source>
</reference>
<evidence type="ECO:0000313" key="3">
    <source>
        <dbReference type="EMBL" id="SDI29753.1"/>
    </source>
</evidence>
<evidence type="ECO:0000256" key="2">
    <source>
        <dbReference type="SAM" id="SignalP"/>
    </source>
</evidence>
<dbReference type="AlphaFoldDB" id="A0A1G8JFB5"/>
<dbReference type="PROSITE" id="PS51257">
    <property type="entry name" value="PROKAR_LIPOPROTEIN"/>
    <property type="match status" value="1"/>
</dbReference>
<proteinExistence type="predicted"/>
<dbReference type="EMBL" id="FNEE01000001">
    <property type="protein sequence ID" value="SDI29753.1"/>
    <property type="molecule type" value="Genomic_DNA"/>
</dbReference>
<evidence type="ECO:0000313" key="4">
    <source>
        <dbReference type="Proteomes" id="UP000198894"/>
    </source>
</evidence>
<feature type="signal peptide" evidence="2">
    <location>
        <begin position="1"/>
        <end position="22"/>
    </location>
</feature>
<organism evidence="3 4">
    <name type="scientific">Mesorhizobium muleiense</name>
    <dbReference type="NCBI Taxonomy" id="1004279"/>
    <lineage>
        <taxon>Bacteria</taxon>
        <taxon>Pseudomonadati</taxon>
        <taxon>Pseudomonadota</taxon>
        <taxon>Alphaproteobacteria</taxon>
        <taxon>Hyphomicrobiales</taxon>
        <taxon>Phyllobacteriaceae</taxon>
        <taxon>Mesorhizobium</taxon>
    </lineage>
</organism>
<dbReference type="Proteomes" id="UP000198894">
    <property type="component" value="Unassembled WGS sequence"/>
</dbReference>
<evidence type="ECO:0000256" key="1">
    <source>
        <dbReference type="SAM" id="MobiDB-lite"/>
    </source>
</evidence>
<accession>A0A1G8JFB5</accession>
<dbReference type="RefSeq" id="WP_091590609.1">
    <property type="nucleotide sequence ID" value="NZ_FNEE01000001.1"/>
</dbReference>
<name>A0A1G8JFB5_9HYPH</name>
<feature type="region of interest" description="Disordered" evidence="1">
    <location>
        <begin position="26"/>
        <end position="61"/>
    </location>
</feature>
<sequence>MNKPSTLLAPTWLVLAAALAIAACDNNIPPTKAPGADQNPQVDPAPNATPGDDQPAAPPAQ</sequence>
<keyword evidence="4" id="KW-1185">Reference proteome</keyword>
<gene>
    <name evidence="3" type="ORF">SAMN05428953_101690</name>
</gene>
<evidence type="ECO:0008006" key="5">
    <source>
        <dbReference type="Google" id="ProtNLM"/>
    </source>
</evidence>
<protein>
    <recommendedName>
        <fullName evidence="5">Immunogenic protein (Bcsp31-1)</fullName>
    </recommendedName>
</protein>
<keyword evidence="2" id="KW-0732">Signal</keyword>
<feature type="chain" id="PRO_5011781503" description="Immunogenic protein (Bcsp31-1)" evidence="2">
    <location>
        <begin position="23"/>
        <end position="61"/>
    </location>
</feature>